<dbReference type="SMART" id="SM00934">
    <property type="entry name" value="OMPdecase"/>
    <property type="match status" value="1"/>
</dbReference>
<dbReference type="Gene3D" id="3.20.20.70">
    <property type="entry name" value="Aldolase class I"/>
    <property type="match status" value="1"/>
</dbReference>
<dbReference type="EC" id="4.1.1.23" evidence="3 10"/>
<evidence type="ECO:0000256" key="9">
    <source>
        <dbReference type="PIRSR" id="PIRSR614732-2"/>
    </source>
</evidence>
<accession>A0A8K0TC49</accession>
<reference evidence="12" key="1">
    <citation type="journal article" date="2021" name="Nat. Commun.">
        <title>Genetic determinants of endophytism in the Arabidopsis root mycobiome.</title>
        <authorList>
            <person name="Mesny F."/>
            <person name="Miyauchi S."/>
            <person name="Thiergart T."/>
            <person name="Pickel B."/>
            <person name="Atanasova L."/>
            <person name="Karlsson M."/>
            <person name="Huettel B."/>
            <person name="Barry K.W."/>
            <person name="Haridas S."/>
            <person name="Chen C."/>
            <person name="Bauer D."/>
            <person name="Andreopoulos W."/>
            <person name="Pangilinan J."/>
            <person name="LaButti K."/>
            <person name="Riley R."/>
            <person name="Lipzen A."/>
            <person name="Clum A."/>
            <person name="Drula E."/>
            <person name="Henrissat B."/>
            <person name="Kohler A."/>
            <person name="Grigoriev I.V."/>
            <person name="Martin F.M."/>
            <person name="Hacquard S."/>
        </authorList>
    </citation>
    <scope>NUCLEOTIDE SEQUENCE</scope>
    <source>
        <strain evidence="12">MPI-CAGE-AT-0016</strain>
    </source>
</reference>
<evidence type="ECO:0000256" key="6">
    <source>
        <dbReference type="ARBA" id="ARBA00022975"/>
    </source>
</evidence>
<dbReference type="GO" id="GO:0006207">
    <property type="term" value="P:'de novo' pyrimidine nucleobase biosynthetic process"/>
    <property type="evidence" value="ECO:0007669"/>
    <property type="project" value="InterPro"/>
</dbReference>
<dbReference type="InterPro" id="IPR018089">
    <property type="entry name" value="OMPdecase_AS"/>
</dbReference>
<dbReference type="OrthoDB" id="10263753at2759"/>
<evidence type="ECO:0000313" key="12">
    <source>
        <dbReference type="EMBL" id="KAH7358859.1"/>
    </source>
</evidence>
<dbReference type="GO" id="GO:0005829">
    <property type="term" value="C:cytosol"/>
    <property type="evidence" value="ECO:0007669"/>
    <property type="project" value="TreeGrafter"/>
</dbReference>
<evidence type="ECO:0000256" key="7">
    <source>
        <dbReference type="ARBA" id="ARBA00023239"/>
    </source>
</evidence>
<dbReference type="PANTHER" id="PTHR32119">
    <property type="entry name" value="OROTIDINE 5'-PHOSPHATE DECARBOXYLASE"/>
    <property type="match status" value="1"/>
</dbReference>
<feature type="binding site" evidence="9">
    <location>
        <position position="239"/>
    </location>
    <ligand>
        <name>substrate</name>
    </ligand>
</feature>
<feature type="binding site" evidence="9">
    <location>
        <position position="37"/>
    </location>
    <ligand>
        <name>substrate</name>
    </ligand>
</feature>
<evidence type="ECO:0000259" key="11">
    <source>
        <dbReference type="SMART" id="SM00934"/>
    </source>
</evidence>
<keyword evidence="7 10" id="KW-0456">Lyase</keyword>
<sequence length="270" mass="29592">MSSQSSRPYSLRGEHPVVRTLFQIAEAKKSNLIISADMTDTGSLLKLADALGPYIAVFKTHMDIVRDFGDKTVEGLLALAKKHNFLIFEDRKFVDIGVTAHKQYHDGALRISEWADIVNVSILGGEGVVEALEQVLADESFPYRGKRALLILAEMTTAGSLAVGHYTERCIEVARHHKDSVIGFVAMRRLGEDIGQKGDEDFVVFTTGVSSRQSGDALGQQYQTPAVAVTGGSDFVIVGRDIYLSEDPVEAAKRCQAQAWTAYEARVSRE</sequence>
<dbReference type="GO" id="GO:0044205">
    <property type="term" value="P:'de novo' UMP biosynthetic process"/>
    <property type="evidence" value="ECO:0007669"/>
    <property type="project" value="UniProtKB-UniPathway"/>
</dbReference>
<dbReference type="Pfam" id="PF00215">
    <property type="entry name" value="OMPdecase"/>
    <property type="match status" value="1"/>
</dbReference>
<dbReference type="EMBL" id="JAGPXD010000004">
    <property type="protein sequence ID" value="KAH7358859.1"/>
    <property type="molecule type" value="Genomic_DNA"/>
</dbReference>
<dbReference type="GO" id="GO:0004590">
    <property type="term" value="F:orotidine-5'-phosphate decarboxylase activity"/>
    <property type="evidence" value="ECO:0007669"/>
    <property type="project" value="UniProtKB-EC"/>
</dbReference>
<comment type="pathway">
    <text evidence="1 10">Pyrimidine metabolism; UMP biosynthesis via de novo pathway; UMP from orotate: step 2/2.</text>
</comment>
<feature type="binding site" evidence="9">
    <location>
        <position position="59"/>
    </location>
    <ligand>
        <name>substrate</name>
    </ligand>
</feature>
<dbReference type="AlphaFoldDB" id="A0A8K0TC49"/>
<dbReference type="NCBIfam" id="TIGR01740">
    <property type="entry name" value="pyrF"/>
    <property type="match status" value="1"/>
</dbReference>
<comment type="caution">
    <text evidence="12">The sequence shown here is derived from an EMBL/GenBank/DDBJ whole genome shotgun (WGS) entry which is preliminary data.</text>
</comment>
<dbReference type="PANTHER" id="PTHR32119:SF2">
    <property type="entry name" value="OROTIDINE 5'-PHOSPHATE DECARBOXYLASE"/>
    <property type="match status" value="1"/>
</dbReference>
<feature type="active site" description="For OMPdecase activity" evidence="8">
    <location>
        <position position="95"/>
    </location>
</feature>
<dbReference type="Proteomes" id="UP000813385">
    <property type="component" value="Unassembled WGS sequence"/>
</dbReference>
<feature type="binding site" evidence="9">
    <location>
        <position position="240"/>
    </location>
    <ligand>
        <name>substrate</name>
    </ligand>
</feature>
<evidence type="ECO:0000256" key="2">
    <source>
        <dbReference type="ARBA" id="ARBA00011018"/>
    </source>
</evidence>
<evidence type="ECO:0000256" key="8">
    <source>
        <dbReference type="PIRSR" id="PIRSR614732-1"/>
    </source>
</evidence>
<dbReference type="InterPro" id="IPR011060">
    <property type="entry name" value="RibuloseP-bd_barrel"/>
</dbReference>
<evidence type="ECO:0000313" key="13">
    <source>
        <dbReference type="Proteomes" id="UP000813385"/>
    </source>
</evidence>
<organism evidence="12 13">
    <name type="scientific">Plectosphaerella cucumerina</name>
    <dbReference type="NCBI Taxonomy" id="40658"/>
    <lineage>
        <taxon>Eukaryota</taxon>
        <taxon>Fungi</taxon>
        <taxon>Dikarya</taxon>
        <taxon>Ascomycota</taxon>
        <taxon>Pezizomycotina</taxon>
        <taxon>Sordariomycetes</taxon>
        <taxon>Hypocreomycetidae</taxon>
        <taxon>Glomerellales</taxon>
        <taxon>Plectosphaerellaceae</taxon>
        <taxon>Plectosphaerella</taxon>
    </lineage>
</organism>
<feature type="binding site" evidence="9">
    <location>
        <position position="220"/>
    </location>
    <ligand>
        <name>substrate</name>
    </ligand>
</feature>
<evidence type="ECO:0000256" key="1">
    <source>
        <dbReference type="ARBA" id="ARBA00004861"/>
    </source>
</evidence>
<keyword evidence="5 10" id="KW-0210">Decarboxylase</keyword>
<comment type="similarity">
    <text evidence="2 10">Belongs to the OMP decarboxylase family.</text>
</comment>
<gene>
    <name evidence="12" type="ORF">B0T11DRAFT_306887</name>
</gene>
<dbReference type="CDD" id="cd04725">
    <property type="entry name" value="OMP_decarboxylase_like"/>
    <property type="match status" value="1"/>
</dbReference>
<comment type="catalytic activity">
    <reaction evidence="10">
        <text>orotidine 5'-phosphate + H(+) = UMP + CO2</text>
        <dbReference type="Rhea" id="RHEA:11596"/>
        <dbReference type="ChEBI" id="CHEBI:15378"/>
        <dbReference type="ChEBI" id="CHEBI:16526"/>
        <dbReference type="ChEBI" id="CHEBI:57538"/>
        <dbReference type="ChEBI" id="CHEBI:57865"/>
        <dbReference type="EC" id="4.1.1.23"/>
    </reaction>
</comment>
<dbReference type="InterPro" id="IPR001754">
    <property type="entry name" value="OMPdeCOase_dom"/>
</dbReference>
<evidence type="ECO:0000256" key="4">
    <source>
        <dbReference type="ARBA" id="ARBA00021923"/>
    </source>
</evidence>
<feature type="active site" description="For OMPdecase activity" evidence="8">
    <location>
        <position position="90"/>
    </location>
</feature>
<dbReference type="PROSITE" id="PS00156">
    <property type="entry name" value="OMPDECASE"/>
    <property type="match status" value="1"/>
</dbReference>
<dbReference type="SUPFAM" id="SSF51366">
    <property type="entry name" value="Ribulose-phoshate binding barrel"/>
    <property type="match status" value="1"/>
</dbReference>
<feature type="active site" description="For OMPdecase activity" evidence="8">
    <location>
        <position position="92"/>
    </location>
</feature>
<dbReference type="InterPro" id="IPR013785">
    <property type="entry name" value="Aldolase_TIM"/>
</dbReference>
<feature type="binding site" evidence="9">
    <location>
        <position position="156"/>
    </location>
    <ligand>
        <name>substrate</name>
    </ligand>
</feature>
<name>A0A8K0TC49_9PEZI</name>
<evidence type="ECO:0000256" key="5">
    <source>
        <dbReference type="ARBA" id="ARBA00022793"/>
    </source>
</evidence>
<proteinExistence type="inferred from homology"/>
<protein>
    <recommendedName>
        <fullName evidence="4 10">Orotidine 5'-phosphate decarboxylase</fullName>
        <ecNumber evidence="3 10">4.1.1.23</ecNumber>
    </recommendedName>
</protein>
<dbReference type="InterPro" id="IPR014732">
    <property type="entry name" value="OMPdecase"/>
</dbReference>
<keyword evidence="6 10" id="KW-0665">Pyrimidine biosynthesis</keyword>
<dbReference type="UniPathway" id="UPA00070">
    <property type="reaction ID" value="UER00120"/>
</dbReference>
<dbReference type="FunFam" id="3.20.20.70:FF:000114">
    <property type="entry name" value="Decarboxylase,orotidine phosphate"/>
    <property type="match status" value="1"/>
</dbReference>
<evidence type="ECO:0000256" key="3">
    <source>
        <dbReference type="ARBA" id="ARBA00012321"/>
    </source>
</evidence>
<keyword evidence="13" id="KW-1185">Reference proteome</keyword>
<evidence type="ECO:0000256" key="10">
    <source>
        <dbReference type="RuleBase" id="RU000512"/>
    </source>
</evidence>
<feature type="domain" description="Orotidine 5'-phosphate decarboxylase" evidence="11">
    <location>
        <begin position="31"/>
        <end position="255"/>
    </location>
</feature>